<dbReference type="AlphaFoldDB" id="A0A0R2MU23"/>
<protein>
    <recommendedName>
        <fullName evidence="4">Probable D-serine dehydratase</fullName>
        <ecNumber evidence="4">4.3.1.18</ecNumber>
    </recommendedName>
    <alternativeName>
        <fullName evidence="4">D-serine deaminase</fullName>
        <shortName evidence="4">DSD</shortName>
    </alternativeName>
</protein>
<comment type="catalytic activity">
    <reaction evidence="4">
        <text>D-serine = pyruvate + NH4(+)</text>
        <dbReference type="Rhea" id="RHEA:13977"/>
        <dbReference type="ChEBI" id="CHEBI:15361"/>
        <dbReference type="ChEBI" id="CHEBI:28938"/>
        <dbReference type="ChEBI" id="CHEBI:35247"/>
        <dbReference type="EC" id="4.3.1.18"/>
    </reaction>
</comment>
<dbReference type="Gene3D" id="3.40.50.1100">
    <property type="match status" value="2"/>
</dbReference>
<evidence type="ECO:0000256" key="3">
    <source>
        <dbReference type="ARBA" id="ARBA00023239"/>
    </source>
</evidence>
<comment type="caution">
    <text evidence="6">The sequence shown here is derived from an EMBL/GenBank/DDBJ whole genome shotgun (WGS) entry which is preliminary data.</text>
</comment>
<name>A0A0R2MU23_9LACO</name>
<dbReference type="GO" id="GO:0036088">
    <property type="term" value="P:D-serine catabolic process"/>
    <property type="evidence" value="ECO:0007669"/>
    <property type="project" value="TreeGrafter"/>
</dbReference>
<dbReference type="PANTHER" id="PTHR48078">
    <property type="entry name" value="THREONINE DEHYDRATASE, MITOCHONDRIAL-RELATED"/>
    <property type="match status" value="1"/>
</dbReference>
<evidence type="ECO:0000259" key="5">
    <source>
        <dbReference type="Pfam" id="PF00291"/>
    </source>
</evidence>
<dbReference type="InterPro" id="IPR050147">
    <property type="entry name" value="Ser/Thr_Dehydratase"/>
</dbReference>
<evidence type="ECO:0000313" key="7">
    <source>
        <dbReference type="Proteomes" id="UP000050969"/>
    </source>
</evidence>
<reference evidence="6 7" key="1">
    <citation type="journal article" date="2015" name="Genome Announc.">
        <title>Expanding the biotechnology potential of lactobacilli through comparative genomics of 213 strains and associated genera.</title>
        <authorList>
            <person name="Sun Z."/>
            <person name="Harris H.M."/>
            <person name="McCann A."/>
            <person name="Guo C."/>
            <person name="Argimon S."/>
            <person name="Zhang W."/>
            <person name="Yang X."/>
            <person name="Jeffery I.B."/>
            <person name="Cooney J.C."/>
            <person name="Kagawa T.F."/>
            <person name="Liu W."/>
            <person name="Song Y."/>
            <person name="Salvetti E."/>
            <person name="Wrobel A."/>
            <person name="Rasinkangas P."/>
            <person name="Parkhill J."/>
            <person name="Rea M.C."/>
            <person name="O'Sullivan O."/>
            <person name="Ritari J."/>
            <person name="Douillard F.P."/>
            <person name="Paul Ross R."/>
            <person name="Yang R."/>
            <person name="Briner A.E."/>
            <person name="Felis G.E."/>
            <person name="de Vos W.M."/>
            <person name="Barrangou R."/>
            <person name="Klaenhammer T.R."/>
            <person name="Caufield P.W."/>
            <person name="Cui Y."/>
            <person name="Zhang H."/>
            <person name="O'Toole P.W."/>
        </authorList>
    </citation>
    <scope>NUCLEOTIDE SEQUENCE [LARGE SCALE GENOMIC DNA]</scope>
    <source>
        <strain evidence="6 7">DSM 24301</strain>
    </source>
</reference>
<keyword evidence="3 4" id="KW-0456">Lyase</keyword>
<dbReference type="InterPro" id="IPR001926">
    <property type="entry name" value="TrpB-like_PALP"/>
</dbReference>
<dbReference type="Proteomes" id="UP000050969">
    <property type="component" value="Unassembled WGS sequence"/>
</dbReference>
<dbReference type="InterPro" id="IPR011780">
    <property type="entry name" value="D_Ser_am_lyase"/>
</dbReference>
<evidence type="ECO:0000313" key="6">
    <source>
        <dbReference type="EMBL" id="KRO16348.1"/>
    </source>
</evidence>
<dbReference type="Pfam" id="PF00291">
    <property type="entry name" value="PALP"/>
    <property type="match status" value="1"/>
</dbReference>
<proteinExistence type="inferred from homology"/>
<dbReference type="GO" id="GO:0008721">
    <property type="term" value="F:D-serine ammonia-lyase activity"/>
    <property type="evidence" value="ECO:0007669"/>
    <property type="project" value="UniProtKB-EC"/>
</dbReference>
<dbReference type="PATRIC" id="fig|1293598.4.peg.1192"/>
<comment type="similarity">
    <text evidence="4">Belongs to the serine/threonine dehydratase family. DsdA subfamily.</text>
</comment>
<dbReference type="NCBIfam" id="NF002823">
    <property type="entry name" value="PRK02991.1"/>
    <property type="match status" value="1"/>
</dbReference>
<feature type="modified residue" description="N6-(pyridoxal phosphate)lysine" evidence="4">
    <location>
        <position position="113"/>
    </location>
</feature>
<dbReference type="PANTHER" id="PTHR48078:SF9">
    <property type="entry name" value="D-SERINE DEHYDRATASE"/>
    <property type="match status" value="1"/>
</dbReference>
<dbReference type="SUPFAM" id="SSF53686">
    <property type="entry name" value="Tryptophan synthase beta subunit-like PLP-dependent enzymes"/>
    <property type="match status" value="1"/>
</dbReference>
<dbReference type="NCBIfam" id="TIGR02035">
    <property type="entry name" value="D_Ser_am_lyase"/>
    <property type="match status" value="1"/>
</dbReference>
<dbReference type="EC" id="4.3.1.18" evidence="4"/>
<dbReference type="PROSITE" id="PS00165">
    <property type="entry name" value="DEHYDRATASE_SER_THR"/>
    <property type="match status" value="1"/>
</dbReference>
<feature type="domain" description="Tryptophan synthase beta chain-like PALP" evidence="5">
    <location>
        <begin position="70"/>
        <end position="392"/>
    </location>
</feature>
<dbReference type="InterPro" id="IPR000634">
    <property type="entry name" value="Ser/Thr_deHydtase_PyrdxlP-BS"/>
</dbReference>
<gene>
    <name evidence="4" type="primary">dsdA</name>
    <name evidence="6" type="ORF">IV56_GL001129</name>
</gene>
<dbReference type="GO" id="GO:0016836">
    <property type="term" value="F:hydro-lyase activity"/>
    <property type="evidence" value="ECO:0007669"/>
    <property type="project" value="UniProtKB-UniRule"/>
</dbReference>
<organism evidence="6 7">
    <name type="scientific">Lacticaseibacillus saniviri JCM 17471 = DSM 24301</name>
    <dbReference type="NCBI Taxonomy" id="1293598"/>
    <lineage>
        <taxon>Bacteria</taxon>
        <taxon>Bacillati</taxon>
        <taxon>Bacillota</taxon>
        <taxon>Bacilli</taxon>
        <taxon>Lactobacillales</taxon>
        <taxon>Lactobacillaceae</taxon>
        <taxon>Lacticaseibacillus</taxon>
    </lineage>
</organism>
<dbReference type="InterPro" id="IPR036052">
    <property type="entry name" value="TrpB-like_PALP_sf"/>
</dbReference>
<dbReference type="EMBL" id="JQCE01000038">
    <property type="protein sequence ID" value="KRO16348.1"/>
    <property type="molecule type" value="Genomic_DNA"/>
</dbReference>
<evidence type="ECO:0000256" key="2">
    <source>
        <dbReference type="ARBA" id="ARBA00022898"/>
    </source>
</evidence>
<dbReference type="STRING" id="1293598.IV56_GL001129"/>
<dbReference type="GO" id="GO:0030170">
    <property type="term" value="F:pyridoxal phosphate binding"/>
    <property type="evidence" value="ECO:0007669"/>
    <property type="project" value="InterPro"/>
</dbReference>
<dbReference type="HAMAP" id="MF_01030">
    <property type="entry name" value="D_Ser_dehydrat"/>
    <property type="match status" value="1"/>
</dbReference>
<comment type="cofactor">
    <cofactor evidence="1 4">
        <name>pyridoxal 5'-phosphate</name>
        <dbReference type="ChEBI" id="CHEBI:597326"/>
    </cofactor>
</comment>
<accession>A0A0R2MU23</accession>
<evidence type="ECO:0000256" key="1">
    <source>
        <dbReference type="ARBA" id="ARBA00001933"/>
    </source>
</evidence>
<evidence type="ECO:0000256" key="4">
    <source>
        <dbReference type="HAMAP-Rule" id="MF_01030"/>
    </source>
</evidence>
<keyword evidence="2 4" id="KW-0663">Pyridoxal phosphate</keyword>
<sequence length="436" mass="47167">MMALDASVLNNPLVQDLQAQKEVMWVNPDYRKAAATTQLSQAALFDAEARFRRFGAYMAVAFPETAATGGILESPLHKIDRMKASVTAREDYQVAGNVFLKADNELPISGSIKSRGGIYEVLKFAESVAIKAGKLAYLDDYAVLNEPEFHDLFSQYGIAVGSTGNLGLSIGIVAAKLGFKTTVHMSMDAKAWKKDLLREKGVNVVEYEGNFTQAITAGREQAAADPTTYFIDDEGSTDLFLGYGVAAIRLQKQLKDMHIPVDEDHPLFVYLPAGVGGSPGGVTFGLSQILGEHAHAIFAEPTHIPSVLLGMATGLNDQISVYDIGLDGMTEADGLAVGRPSRLAGRVLKPILEGIATFDDDRIMAYTAELRDTEGIKVEPSATAGFAALREAQPYLTTQYPHLDQATHIVWATGGMLVPESEHERNYQLGKAILDR</sequence>
<dbReference type="GO" id="GO:0009097">
    <property type="term" value="P:isoleucine biosynthetic process"/>
    <property type="evidence" value="ECO:0007669"/>
    <property type="project" value="TreeGrafter"/>
</dbReference>
<keyword evidence="7" id="KW-1185">Reference proteome</keyword>